<evidence type="ECO:0000313" key="4">
    <source>
        <dbReference type="Proteomes" id="UP000663852"/>
    </source>
</evidence>
<accession>A0A813X8L1</accession>
<dbReference type="EMBL" id="CAJNOR010000410">
    <property type="protein sequence ID" value="CAF0905960.1"/>
    <property type="molecule type" value="Genomic_DNA"/>
</dbReference>
<proteinExistence type="predicted"/>
<reference evidence="1" key="1">
    <citation type="submission" date="2021-02" db="EMBL/GenBank/DDBJ databases">
        <authorList>
            <person name="Nowell W R."/>
        </authorList>
    </citation>
    <scope>NUCLEOTIDE SEQUENCE</scope>
</reference>
<evidence type="ECO:0000313" key="1">
    <source>
        <dbReference type="EMBL" id="CAF0866933.1"/>
    </source>
</evidence>
<dbReference type="Proteomes" id="UP000663852">
    <property type="component" value="Unassembled WGS sequence"/>
</dbReference>
<organism evidence="1 4">
    <name type="scientific">Adineta ricciae</name>
    <name type="common">Rotifer</name>
    <dbReference type="NCBI Taxonomy" id="249248"/>
    <lineage>
        <taxon>Eukaryota</taxon>
        <taxon>Metazoa</taxon>
        <taxon>Spiralia</taxon>
        <taxon>Gnathifera</taxon>
        <taxon>Rotifera</taxon>
        <taxon>Eurotatoria</taxon>
        <taxon>Bdelloidea</taxon>
        <taxon>Adinetida</taxon>
        <taxon>Adinetidae</taxon>
        <taxon>Adineta</taxon>
    </lineage>
</organism>
<dbReference type="Proteomes" id="UP000663828">
    <property type="component" value="Unassembled WGS sequence"/>
</dbReference>
<gene>
    <name evidence="1" type="ORF">EDS130_LOCUS8094</name>
    <name evidence="2" type="ORF">XAT740_LOCUS8276</name>
</gene>
<evidence type="ECO:0000313" key="3">
    <source>
        <dbReference type="Proteomes" id="UP000663828"/>
    </source>
</evidence>
<protein>
    <submittedName>
        <fullName evidence="1">Uncharacterized protein</fullName>
    </submittedName>
</protein>
<keyword evidence="3" id="KW-1185">Reference proteome</keyword>
<evidence type="ECO:0000313" key="2">
    <source>
        <dbReference type="EMBL" id="CAF0905960.1"/>
    </source>
</evidence>
<dbReference type="EMBL" id="CAJNOJ010000025">
    <property type="protein sequence ID" value="CAF0866933.1"/>
    <property type="molecule type" value="Genomic_DNA"/>
</dbReference>
<comment type="caution">
    <text evidence="1">The sequence shown here is derived from an EMBL/GenBank/DDBJ whole genome shotgun (WGS) entry which is preliminary data.</text>
</comment>
<dbReference type="OrthoDB" id="9976711at2759"/>
<dbReference type="AlphaFoldDB" id="A0A813X8L1"/>
<sequence length="138" mass="15800">MVLHGKDKALEHIPKSSIAFISKITHVQRGISSVTMPPRDHYIIQFDHNDMKTLRGRVYETMIDFDYSQLGEGIVPATNDIHRGIRRVQIPIPTVDHLYAACLNENTKEINHLIELNRFEADDILQRLSLLSNGNTKQ</sequence>
<name>A0A813X8L1_ADIRI</name>